<dbReference type="AlphaFoldDB" id="A0A1U7IYH6"/>
<dbReference type="STRING" id="549789.NIES30_24500"/>
<dbReference type="EMBL" id="MRCG01000031">
    <property type="protein sequence ID" value="OKH43606.1"/>
    <property type="molecule type" value="Genomic_DNA"/>
</dbReference>
<evidence type="ECO:0000313" key="2">
    <source>
        <dbReference type="EMBL" id="OKH43606.1"/>
    </source>
</evidence>
<evidence type="ECO:0000256" key="1">
    <source>
        <dbReference type="SAM" id="MobiDB-lite"/>
    </source>
</evidence>
<dbReference type="Proteomes" id="UP000185557">
    <property type="component" value="Unassembled WGS sequence"/>
</dbReference>
<name>A0A1U7IYH6_9CYAN</name>
<comment type="caution">
    <text evidence="2">The sequence shown here is derived from an EMBL/GenBank/DDBJ whole genome shotgun (WGS) entry which is preliminary data.</text>
</comment>
<feature type="region of interest" description="Disordered" evidence="1">
    <location>
        <begin position="119"/>
        <end position="140"/>
    </location>
</feature>
<dbReference type="RefSeq" id="WP_073611083.1">
    <property type="nucleotide sequence ID" value="NZ_MRCG01000031.1"/>
</dbReference>
<reference evidence="2 3" key="1">
    <citation type="submission" date="2016-11" db="EMBL/GenBank/DDBJ databases">
        <title>Draft Genome Sequences of Nine Cyanobacterial Strains from Diverse Habitats.</title>
        <authorList>
            <person name="Zhu T."/>
            <person name="Hou S."/>
            <person name="Lu X."/>
            <person name="Hess W.R."/>
        </authorList>
    </citation>
    <scope>NUCLEOTIDE SEQUENCE [LARGE SCALE GENOMIC DNA]</scope>
    <source>
        <strain evidence="2 3">NIES-30</strain>
    </source>
</reference>
<gene>
    <name evidence="2" type="ORF">NIES30_24500</name>
</gene>
<evidence type="ECO:0008006" key="4">
    <source>
        <dbReference type="Google" id="ProtNLM"/>
    </source>
</evidence>
<accession>A0A1U7IYH6</accession>
<proteinExistence type="predicted"/>
<protein>
    <recommendedName>
        <fullName evidence="4">Core-binding (CB) domain-containing protein</fullName>
    </recommendedName>
</protein>
<keyword evidence="3" id="KW-1185">Reference proteome</keyword>
<organism evidence="2 3">
    <name type="scientific">Phormidium tenue NIES-30</name>
    <dbReference type="NCBI Taxonomy" id="549789"/>
    <lineage>
        <taxon>Bacteria</taxon>
        <taxon>Bacillati</taxon>
        <taxon>Cyanobacteriota</taxon>
        <taxon>Cyanophyceae</taxon>
        <taxon>Oscillatoriophycideae</taxon>
        <taxon>Oscillatoriales</taxon>
        <taxon>Oscillatoriaceae</taxon>
        <taxon>Phormidium</taxon>
    </lineage>
</organism>
<evidence type="ECO:0000313" key="3">
    <source>
        <dbReference type="Proteomes" id="UP000185557"/>
    </source>
</evidence>
<sequence length="284" mass="33035">MQNILGTINYYKSELGPSQIAAYNQFESAFRLFLMPGWGLPRPPKRSTKEDLANAHYALSQLPIEKLYGWEIALEKGFDLAGKNDDQRSVPRSHIRKFYKWSIDKSILVDPTCHEMTPKVSPPSFVGRGNRPNTRRNKVDMTPYSLKDDQISEPLQQKFDGFWKFSIEPFYKKRIKKSIRETTAEMHYRTHREMLGWLHNHCNVPLDELSFDSIIRPASLIDREDAEAAAEEFREFMYEFAKFLQRRGCHSDSIARKLGIITQLVQFQYLGQYHHGTGLLGGDR</sequence>